<dbReference type="InterPro" id="IPR036514">
    <property type="entry name" value="SGNH_hydro_sf"/>
</dbReference>
<comment type="caution">
    <text evidence="2">The sequence shown here is derived from an EMBL/GenBank/DDBJ whole genome shotgun (WGS) entry which is preliminary data.</text>
</comment>
<evidence type="ECO:0000313" key="3">
    <source>
        <dbReference type="Proteomes" id="UP001501447"/>
    </source>
</evidence>
<dbReference type="Proteomes" id="UP001501447">
    <property type="component" value="Unassembled WGS sequence"/>
</dbReference>
<protein>
    <submittedName>
        <fullName evidence="2">Uncharacterized protein</fullName>
    </submittedName>
</protein>
<feature type="compositionally biased region" description="Low complexity" evidence="1">
    <location>
        <begin position="36"/>
        <end position="51"/>
    </location>
</feature>
<accession>A0ABN3Q1X1</accession>
<keyword evidence="3" id="KW-1185">Reference proteome</keyword>
<reference evidence="2 3" key="1">
    <citation type="journal article" date="2019" name="Int. J. Syst. Evol. Microbiol.">
        <title>The Global Catalogue of Microorganisms (GCM) 10K type strain sequencing project: providing services to taxonomists for standard genome sequencing and annotation.</title>
        <authorList>
            <consortium name="The Broad Institute Genomics Platform"/>
            <consortium name="The Broad Institute Genome Sequencing Center for Infectious Disease"/>
            <person name="Wu L."/>
            <person name="Ma J."/>
        </authorList>
    </citation>
    <scope>NUCLEOTIDE SEQUENCE [LARGE SCALE GENOMIC DNA]</scope>
    <source>
        <strain evidence="2 3">JCM 16373</strain>
    </source>
</reference>
<name>A0ABN3Q1X1_9ACTN</name>
<gene>
    <name evidence="2" type="ORF">GCM10009863_27520</name>
</gene>
<evidence type="ECO:0000313" key="2">
    <source>
        <dbReference type="EMBL" id="GAA2612307.1"/>
    </source>
</evidence>
<proteinExistence type="predicted"/>
<dbReference type="SUPFAM" id="SSF52266">
    <property type="entry name" value="SGNH hydrolase"/>
    <property type="match status" value="1"/>
</dbReference>
<dbReference type="Gene3D" id="3.40.50.1110">
    <property type="entry name" value="SGNH hydrolase"/>
    <property type="match status" value="1"/>
</dbReference>
<feature type="compositionally biased region" description="Basic and acidic residues" evidence="1">
    <location>
        <begin position="1"/>
        <end position="10"/>
    </location>
</feature>
<evidence type="ECO:0000256" key="1">
    <source>
        <dbReference type="SAM" id="MobiDB-lite"/>
    </source>
</evidence>
<sequence>MRRTQRDVRLSKGAGVPNLTGADHRGRDMTEPAHISTPTSTATPTATATATRRAEPGAPYTDPTLGIPVRTSWRGEPVNRLVTIGDSLTQGFQSCAVFTTDLSYPAIIAHELGWADRFRHPDYAGCGGLPLNLEFLLRDLEERYGSDFDWWEMAPALFRARRYMDRVEDHWERGPGATPASTTAIHHNLAVFSWDLRDALEKSADVCRAMIGAHKDELVRQLTSNAVERAALRALPTQPPERGALTQLGAAAALGEQTGGPEEEREADPDHGIETLIVFLGANNALSSVIELKVAWSGAGYDDLRTKGKFTVWRPEHFAAELDQVAAAVERIRARHVIWCAVPHVTIAPIARGVTTKMESGSRYFPHYTRPWISDHDFDARRDPHITGAQAQSVDEAIDEYNDAMAEVVRSARRAGRDWYLLDTAGLLDRMASRRFAEDEQARPGWWTPYPLPEELRALDPVPNSRFLLSDGERRTDGGLFSLDGVHPTTVAYGILAQELITVMRSAGVEFRRPRDGGPRPDPVQVDFARLVRRDTLINHPPGNLRSGLHAIGWADEALDVIKRTMSFGFTG</sequence>
<feature type="region of interest" description="Disordered" evidence="1">
    <location>
        <begin position="1"/>
        <end position="68"/>
    </location>
</feature>
<feature type="compositionally biased region" description="Basic and acidic residues" evidence="1">
    <location>
        <begin position="22"/>
        <end position="31"/>
    </location>
</feature>
<dbReference type="EMBL" id="BAAARJ010000008">
    <property type="protein sequence ID" value="GAA2612307.1"/>
    <property type="molecule type" value="Genomic_DNA"/>
</dbReference>
<organism evidence="2 3">
    <name type="scientific">Streptomyces axinellae</name>
    <dbReference type="NCBI Taxonomy" id="552788"/>
    <lineage>
        <taxon>Bacteria</taxon>
        <taxon>Bacillati</taxon>
        <taxon>Actinomycetota</taxon>
        <taxon>Actinomycetes</taxon>
        <taxon>Kitasatosporales</taxon>
        <taxon>Streptomycetaceae</taxon>
        <taxon>Streptomyces</taxon>
    </lineage>
</organism>